<keyword evidence="1" id="KW-0732">Signal</keyword>
<evidence type="ECO:0000313" key="3">
    <source>
        <dbReference type="Proteomes" id="UP001190700"/>
    </source>
</evidence>
<feature type="signal peptide" evidence="1">
    <location>
        <begin position="1"/>
        <end position="28"/>
    </location>
</feature>
<organism evidence="2 3">
    <name type="scientific">Cymbomonas tetramitiformis</name>
    <dbReference type="NCBI Taxonomy" id="36881"/>
    <lineage>
        <taxon>Eukaryota</taxon>
        <taxon>Viridiplantae</taxon>
        <taxon>Chlorophyta</taxon>
        <taxon>Pyramimonadophyceae</taxon>
        <taxon>Pyramimonadales</taxon>
        <taxon>Pyramimonadaceae</taxon>
        <taxon>Cymbomonas</taxon>
    </lineage>
</organism>
<dbReference type="EMBL" id="LGRX02030310">
    <property type="protein sequence ID" value="KAK3245819.1"/>
    <property type="molecule type" value="Genomic_DNA"/>
</dbReference>
<feature type="chain" id="PRO_5042055446" evidence="1">
    <location>
        <begin position="29"/>
        <end position="706"/>
    </location>
</feature>
<evidence type="ECO:0000313" key="2">
    <source>
        <dbReference type="EMBL" id="KAK3245819.1"/>
    </source>
</evidence>
<name>A0AAE0C121_9CHLO</name>
<dbReference type="Proteomes" id="UP001190700">
    <property type="component" value="Unassembled WGS sequence"/>
</dbReference>
<comment type="caution">
    <text evidence="2">The sequence shown here is derived from an EMBL/GenBank/DDBJ whole genome shotgun (WGS) entry which is preliminary data.</text>
</comment>
<reference evidence="2 3" key="1">
    <citation type="journal article" date="2015" name="Genome Biol. Evol.">
        <title>Comparative Genomics of a Bacterivorous Green Alga Reveals Evolutionary Causalities and Consequences of Phago-Mixotrophic Mode of Nutrition.</title>
        <authorList>
            <person name="Burns J.A."/>
            <person name="Paasch A."/>
            <person name="Narechania A."/>
            <person name="Kim E."/>
        </authorList>
    </citation>
    <scope>NUCLEOTIDE SEQUENCE [LARGE SCALE GENOMIC DNA]</scope>
    <source>
        <strain evidence="2 3">PLY_AMNH</strain>
    </source>
</reference>
<gene>
    <name evidence="2" type="ORF">CYMTET_44640</name>
</gene>
<protein>
    <submittedName>
        <fullName evidence="2">Uncharacterized protein</fullName>
    </submittedName>
</protein>
<dbReference type="AlphaFoldDB" id="A0AAE0C121"/>
<keyword evidence="3" id="KW-1185">Reference proteome</keyword>
<evidence type="ECO:0000256" key="1">
    <source>
        <dbReference type="SAM" id="SignalP"/>
    </source>
</evidence>
<sequence>MDRAMRVSLLSCVAILTIAWCTLLVASADVCNSENPEVGDYKRTLANWKNDFSTFKALHFPEGVKMSNKFPSPTRCGSPDDILLSAPNEPEPLRAKAREVYLSQSDFAHGTLIITEPGTYTLTQNIIFSPNPDDDWFPRPDQSSKYPGAAALPGGSDKIGPYALGFFAAISVASDDVIVDLGGFSIAQSEVHALQQRFFAVVELGSSPFIPSQGPGNFGDTFVPVRRCKVHNGTLGRSSHHGIHGNMGIDVQLQNLVIRDWEVASIALNGFQRVRIIDVIARMKADIPVMSPYSQIRYVRQFVELTMRQDVLETQANSSRPVALEFSTSHPHRSGERLTGQDILRKLEDVLRPVLEGALAGFPPGWKEDIYENHPDSAFLVNAEGKVDGSPYGVLIGMGGVQVHGVKTPQQSVNRRSSDIFVKNVTVYGLHAKINEVVGLSTLLPDEGGRVTQADYAGAIFVFGDDFGVSDSEGYYKGNALSDAHAYLNAFTPAIKTVSDRIASTEALLTIPEDLVDAWIRQGSKTNMEIVKESDGKFKFACGWDDMRHTIKGLMGMRMEATDRMRVESVVFDEIVNVSPISSHKYCGSHKHTVTSHAESVHEDISPTAFGFLVAASNDLQVRDSYVRNLTSINGDIVAWSTSRTESKKVQLDLSSVFDAMCNAPSAADSSRIFPNKPVVRAYPFEFGFPLDNTNGAGLSFCVDST</sequence>
<proteinExistence type="predicted"/>
<accession>A0AAE0C121</accession>